<dbReference type="AlphaFoldDB" id="A0A1P2J4F8"/>
<evidence type="ECO:0000313" key="2">
    <source>
        <dbReference type="EnsemblProtists" id="EOD26887"/>
    </source>
</evidence>
<protein>
    <submittedName>
        <fullName evidence="2">Uncharacterized protein</fullName>
    </submittedName>
</protein>
<proteinExistence type="predicted"/>
<feature type="region of interest" description="Disordered" evidence="1">
    <location>
        <begin position="1"/>
        <end position="24"/>
    </location>
</feature>
<organism evidence="2 3">
    <name type="scientific">Emiliania huxleyi (strain CCMP1516)</name>
    <dbReference type="NCBI Taxonomy" id="280463"/>
    <lineage>
        <taxon>Eukaryota</taxon>
        <taxon>Haptista</taxon>
        <taxon>Haptophyta</taxon>
        <taxon>Prymnesiophyceae</taxon>
        <taxon>Isochrysidales</taxon>
        <taxon>Noelaerhabdaceae</taxon>
        <taxon>Emiliania</taxon>
    </lineage>
</organism>
<evidence type="ECO:0000313" key="3">
    <source>
        <dbReference type="Proteomes" id="UP000013827"/>
    </source>
</evidence>
<dbReference type="RefSeq" id="XP_005779316.1">
    <property type="nucleotide sequence ID" value="XM_005779259.1"/>
</dbReference>
<evidence type="ECO:0000256" key="1">
    <source>
        <dbReference type="SAM" id="MobiDB-lite"/>
    </source>
</evidence>
<feature type="region of interest" description="Disordered" evidence="1">
    <location>
        <begin position="319"/>
        <end position="341"/>
    </location>
</feature>
<keyword evidence="3" id="KW-1185">Reference proteome</keyword>
<dbReference type="KEGG" id="ehx:EMIHUDRAFT_114859"/>
<name>A0A1P2J4F8_EMIH1</name>
<dbReference type="SMR" id="A0A1P2J4F8"/>
<dbReference type="EnsemblProtists" id="EOD26887">
    <property type="protein sequence ID" value="EOD26887"/>
    <property type="gene ID" value="EMIHUDRAFT_114859"/>
</dbReference>
<feature type="compositionally biased region" description="Basic and acidic residues" evidence="1">
    <location>
        <begin position="319"/>
        <end position="328"/>
    </location>
</feature>
<reference evidence="2" key="2">
    <citation type="submission" date="2024-10" db="UniProtKB">
        <authorList>
            <consortium name="EnsemblProtists"/>
        </authorList>
    </citation>
    <scope>IDENTIFICATION</scope>
</reference>
<dbReference type="GeneID" id="17272432"/>
<accession>A0A1P2J4F8</accession>
<dbReference type="Proteomes" id="UP000013827">
    <property type="component" value="Unassembled WGS sequence"/>
</dbReference>
<reference evidence="3" key="1">
    <citation type="journal article" date="2013" name="Nature">
        <title>Pan genome of the phytoplankton Emiliania underpins its global distribution.</title>
        <authorList>
            <person name="Read B.A."/>
            <person name="Kegel J."/>
            <person name="Klute M.J."/>
            <person name="Kuo A."/>
            <person name="Lefebvre S.C."/>
            <person name="Maumus F."/>
            <person name="Mayer C."/>
            <person name="Miller J."/>
            <person name="Monier A."/>
            <person name="Salamov A."/>
            <person name="Young J."/>
            <person name="Aguilar M."/>
            <person name="Claverie J.M."/>
            <person name="Frickenhaus S."/>
            <person name="Gonzalez K."/>
            <person name="Herman E.K."/>
            <person name="Lin Y.C."/>
            <person name="Napier J."/>
            <person name="Ogata H."/>
            <person name="Sarno A.F."/>
            <person name="Shmutz J."/>
            <person name="Schroeder D."/>
            <person name="de Vargas C."/>
            <person name="Verret F."/>
            <person name="von Dassow P."/>
            <person name="Valentin K."/>
            <person name="Van de Peer Y."/>
            <person name="Wheeler G."/>
            <person name="Dacks J.B."/>
            <person name="Delwiche C.F."/>
            <person name="Dyhrman S.T."/>
            <person name="Glockner G."/>
            <person name="John U."/>
            <person name="Richards T."/>
            <person name="Worden A.Z."/>
            <person name="Zhang X."/>
            <person name="Grigoriev I.V."/>
            <person name="Allen A.E."/>
            <person name="Bidle K."/>
            <person name="Borodovsky M."/>
            <person name="Bowler C."/>
            <person name="Brownlee C."/>
            <person name="Cock J.M."/>
            <person name="Elias M."/>
            <person name="Gladyshev V.N."/>
            <person name="Groth M."/>
            <person name="Guda C."/>
            <person name="Hadaegh A."/>
            <person name="Iglesias-Rodriguez M.D."/>
            <person name="Jenkins J."/>
            <person name="Jones B.M."/>
            <person name="Lawson T."/>
            <person name="Leese F."/>
            <person name="Lindquist E."/>
            <person name="Lobanov A."/>
            <person name="Lomsadze A."/>
            <person name="Malik S.B."/>
            <person name="Marsh M.E."/>
            <person name="Mackinder L."/>
            <person name="Mock T."/>
            <person name="Mueller-Roeber B."/>
            <person name="Pagarete A."/>
            <person name="Parker M."/>
            <person name="Probert I."/>
            <person name="Quesneville H."/>
            <person name="Raines C."/>
            <person name="Rensing S.A."/>
            <person name="Riano-Pachon D.M."/>
            <person name="Richier S."/>
            <person name="Rokitta S."/>
            <person name="Shiraiwa Y."/>
            <person name="Soanes D.M."/>
            <person name="van der Giezen M."/>
            <person name="Wahlund T.M."/>
            <person name="Williams B."/>
            <person name="Wilson W."/>
            <person name="Wolfe G."/>
            <person name="Wurch L.L."/>
        </authorList>
    </citation>
    <scope>NUCLEOTIDE SEQUENCE</scope>
</reference>
<sequence>MAGKDRKTIEKNYPGAEVDEGGRFKPLPPADDDAKLLVCEYPSLGVIRLDYDYPPALGDIDHPGSFYYDVFYRVVPGLTFGMCQKGEMPDEIKQRFIDAIKWLDAQGVAGITSDCGFFMNFQDLARTVTDKPVFMSSLCQLPAVVCAYAAHEHIALFTANGESLKPMRDLIKKECGVDPEESRFIIVGCQDVPGFEAVANGDRVDVDSVMPHIVRLAKETVAKYADTAKPIRAILFECTELPPYSDAVRAATRLPVFDAITSCNSFLAALMDNPRFGVNNWHLSWDGSQTDYRYGDNLSADLKAKLVNAEHAENVAAAERKLAKDRQKPKPATGTGTAFDA</sequence>
<feature type="compositionally biased region" description="Basic and acidic residues" evidence="1">
    <location>
        <begin position="1"/>
        <end position="10"/>
    </location>
</feature>